<comment type="caution">
    <text evidence="2">The sequence shown here is derived from an EMBL/GenBank/DDBJ whole genome shotgun (WGS) entry which is preliminary data.</text>
</comment>
<organism evidence="2 3">
    <name type="scientific">Araneus ventricosus</name>
    <name type="common">Orbweaver spider</name>
    <name type="synonym">Epeira ventricosa</name>
    <dbReference type="NCBI Taxonomy" id="182803"/>
    <lineage>
        <taxon>Eukaryota</taxon>
        <taxon>Metazoa</taxon>
        <taxon>Ecdysozoa</taxon>
        <taxon>Arthropoda</taxon>
        <taxon>Chelicerata</taxon>
        <taxon>Arachnida</taxon>
        <taxon>Araneae</taxon>
        <taxon>Araneomorphae</taxon>
        <taxon>Entelegynae</taxon>
        <taxon>Araneoidea</taxon>
        <taxon>Araneidae</taxon>
        <taxon>Araneus</taxon>
    </lineage>
</organism>
<dbReference type="EMBL" id="BGPR01253121">
    <property type="protein sequence ID" value="GBM48406.1"/>
    <property type="molecule type" value="Genomic_DNA"/>
</dbReference>
<keyword evidence="3" id="KW-1185">Reference proteome</keyword>
<dbReference type="EMBL" id="BGPR01253154">
    <property type="protein sequence ID" value="GBM48529.1"/>
    <property type="molecule type" value="Genomic_DNA"/>
</dbReference>
<dbReference type="AlphaFoldDB" id="A0A4Y2G7E0"/>
<reference evidence="2 3" key="1">
    <citation type="journal article" date="2019" name="Sci. Rep.">
        <title>Orb-weaving spider Araneus ventricosus genome elucidates the spidroin gene catalogue.</title>
        <authorList>
            <person name="Kono N."/>
            <person name="Nakamura H."/>
            <person name="Ohtoshi R."/>
            <person name="Moran D.A.P."/>
            <person name="Shinohara A."/>
            <person name="Yoshida Y."/>
            <person name="Fujiwara M."/>
            <person name="Mori M."/>
            <person name="Tomita M."/>
            <person name="Arakawa K."/>
        </authorList>
    </citation>
    <scope>NUCLEOTIDE SEQUENCE [LARGE SCALE GENOMIC DNA]</scope>
</reference>
<name>A0A4Y2G7E0_ARAVE</name>
<evidence type="ECO:0000313" key="2">
    <source>
        <dbReference type="EMBL" id="GBM48529.1"/>
    </source>
</evidence>
<evidence type="ECO:0000313" key="3">
    <source>
        <dbReference type="Proteomes" id="UP000499080"/>
    </source>
</evidence>
<proteinExistence type="predicted"/>
<dbReference type="Proteomes" id="UP000499080">
    <property type="component" value="Unassembled WGS sequence"/>
</dbReference>
<gene>
    <name evidence="2" type="ORF">AVEN_107335_1</name>
    <name evidence="1" type="ORF">AVEN_271666_1</name>
</gene>
<sequence>MFLVPFSGFPLNQHNSETGRSMHALAMIQHCGHYFSPINCHHFFETSIDWWIFLEAALKLLNSISFTCRKVIFFKVLVCQDMAEEQFQFVPSTSRL</sequence>
<protein>
    <submittedName>
        <fullName evidence="2">Uncharacterized protein</fullName>
    </submittedName>
</protein>
<accession>A0A4Y2G7E0</accession>
<evidence type="ECO:0000313" key="1">
    <source>
        <dbReference type="EMBL" id="GBM48406.1"/>
    </source>
</evidence>